<feature type="region of interest" description="Disordered" evidence="2">
    <location>
        <begin position="611"/>
        <end position="638"/>
    </location>
</feature>
<organism evidence="3 4">
    <name type="scientific">Immersiella caudata</name>
    <dbReference type="NCBI Taxonomy" id="314043"/>
    <lineage>
        <taxon>Eukaryota</taxon>
        <taxon>Fungi</taxon>
        <taxon>Dikarya</taxon>
        <taxon>Ascomycota</taxon>
        <taxon>Pezizomycotina</taxon>
        <taxon>Sordariomycetes</taxon>
        <taxon>Sordariomycetidae</taxon>
        <taxon>Sordariales</taxon>
        <taxon>Lasiosphaeriaceae</taxon>
        <taxon>Immersiella</taxon>
    </lineage>
</organism>
<protein>
    <submittedName>
        <fullName evidence="3">T-complex protein 11-domain-containing protein</fullName>
    </submittedName>
</protein>
<dbReference type="EMBL" id="JAULSU010000002">
    <property type="protein sequence ID" value="KAK0626787.1"/>
    <property type="molecule type" value="Genomic_DNA"/>
</dbReference>
<dbReference type="InterPro" id="IPR008862">
    <property type="entry name" value="Tcp11"/>
</dbReference>
<feature type="compositionally biased region" description="Low complexity" evidence="2">
    <location>
        <begin position="81"/>
        <end position="98"/>
    </location>
</feature>
<feature type="compositionally biased region" description="Basic and acidic residues" evidence="2">
    <location>
        <begin position="33"/>
        <end position="48"/>
    </location>
</feature>
<evidence type="ECO:0000256" key="1">
    <source>
        <dbReference type="ARBA" id="ARBA00010954"/>
    </source>
</evidence>
<sequence>MNEQGAGGGLESHMTTHRRQDSNEEPIPAEAAAETRDPAPETDEKEKIFQALQELPRGSRALEGDGSGAVTPVVEVAPGLSRNPSSCSTNSSARTTTNEYLTATEPARRPSPLSRFTVSVTPRPVEPPVTKSTLSELDVHKIIHNPKLRHDINFDPELHFRPNLDGEKGRRKQEKANQFWTMLQDQLMQFVMDREGFLANHGRDGDWCLPSLLRAVKEIITTLVPQRDRELLNEGLNVDLLMQQFNRGVADLEKLASWLSGVLKLHCAPMRDEWVDEMYNELSNGNRNNDMDELVKGMRSLLSVLEAMKLDVANHQIRCLRPVLIDDTVNFEQRFFMKKMQANRLDISKATAWYKEAQTYAASSYVNSPMPHRQAFDETAIFFEALSRLILPSTFTDSLPPTFLFDEERVFKLRSDMYDSVCLEICMRKFDDLDGFSRSVGHLYSQPAYVREGSLGSNRSSADFNFNTSRPSSLAFSDRGSVNSSPRSSGGLFANPVVDLAESRSRSQDLYNSLLALLHTAAPASRPAKKWEALAQPMALQILRYVNSPEPLPEFEKRLARWLTDAQGEIFREVELHFQQRLFGELAKRVKEFRNLSNVGLFSVATGGRVHGSSRTWDRSGEREHHAESGLFDSTASLRDPRDEAGIEDMATRLAHLGMLHWRVWGQLAYEVDAELSIPPARDHRTTR</sequence>
<dbReference type="Proteomes" id="UP001175000">
    <property type="component" value="Unassembled WGS sequence"/>
</dbReference>
<feature type="region of interest" description="Disordered" evidence="2">
    <location>
        <begin position="1"/>
        <end position="131"/>
    </location>
</feature>
<gene>
    <name evidence="3" type="ORF">B0T14DRAFT_493049</name>
</gene>
<name>A0AA39X4I0_9PEZI</name>
<evidence type="ECO:0000313" key="3">
    <source>
        <dbReference type="EMBL" id="KAK0626787.1"/>
    </source>
</evidence>
<reference evidence="3" key="1">
    <citation type="submission" date="2023-06" db="EMBL/GenBank/DDBJ databases">
        <title>Genome-scale phylogeny and comparative genomics of the fungal order Sordariales.</title>
        <authorList>
            <consortium name="Lawrence Berkeley National Laboratory"/>
            <person name="Hensen N."/>
            <person name="Bonometti L."/>
            <person name="Westerberg I."/>
            <person name="Brannstrom I.O."/>
            <person name="Guillou S."/>
            <person name="Cros-Aarteil S."/>
            <person name="Calhoun S."/>
            <person name="Haridas S."/>
            <person name="Kuo A."/>
            <person name="Mondo S."/>
            <person name="Pangilinan J."/>
            <person name="Riley R."/>
            <person name="Labutti K."/>
            <person name="Andreopoulos B."/>
            <person name="Lipzen A."/>
            <person name="Chen C."/>
            <person name="Yanf M."/>
            <person name="Daum C."/>
            <person name="Ng V."/>
            <person name="Clum A."/>
            <person name="Steindorff A."/>
            <person name="Ohm R."/>
            <person name="Martin F."/>
            <person name="Silar P."/>
            <person name="Natvig D."/>
            <person name="Lalanne C."/>
            <person name="Gautier V."/>
            <person name="Ament-Velasquez S.L."/>
            <person name="Kruys A."/>
            <person name="Hutchinson M.I."/>
            <person name="Powell A.J."/>
            <person name="Barry K."/>
            <person name="Miller A.N."/>
            <person name="Grigoriev I.V."/>
            <person name="Debuchy R."/>
            <person name="Gladieux P."/>
            <person name="Thoren M.H."/>
            <person name="Johannesson H."/>
        </authorList>
    </citation>
    <scope>NUCLEOTIDE SEQUENCE</scope>
    <source>
        <strain evidence="3">CBS 606.72</strain>
    </source>
</reference>
<dbReference type="GO" id="GO:0010737">
    <property type="term" value="P:protein kinase A signaling"/>
    <property type="evidence" value="ECO:0007669"/>
    <property type="project" value="TreeGrafter"/>
</dbReference>
<proteinExistence type="inferred from homology"/>
<feature type="compositionally biased region" description="Gly residues" evidence="2">
    <location>
        <begin position="1"/>
        <end position="10"/>
    </location>
</feature>
<dbReference type="Pfam" id="PF05794">
    <property type="entry name" value="Tcp11"/>
    <property type="match status" value="1"/>
</dbReference>
<keyword evidence="4" id="KW-1185">Reference proteome</keyword>
<dbReference type="PANTHER" id="PTHR12832">
    <property type="entry name" value="TESTIS-SPECIFIC PROTEIN PBS13 T-COMPLEX 11"/>
    <property type="match status" value="1"/>
</dbReference>
<comment type="similarity">
    <text evidence="1">Belongs to the TCP11 family.</text>
</comment>
<feature type="compositionally biased region" description="Basic and acidic residues" evidence="2">
    <location>
        <begin position="616"/>
        <end position="628"/>
    </location>
</feature>
<dbReference type="PANTHER" id="PTHR12832:SF11">
    <property type="entry name" value="LD23868P"/>
    <property type="match status" value="1"/>
</dbReference>
<dbReference type="AlphaFoldDB" id="A0AA39X4I0"/>
<evidence type="ECO:0000313" key="4">
    <source>
        <dbReference type="Proteomes" id="UP001175000"/>
    </source>
</evidence>
<accession>A0AA39X4I0</accession>
<evidence type="ECO:0000256" key="2">
    <source>
        <dbReference type="SAM" id="MobiDB-lite"/>
    </source>
</evidence>
<comment type="caution">
    <text evidence="3">The sequence shown here is derived from an EMBL/GenBank/DDBJ whole genome shotgun (WGS) entry which is preliminary data.</text>
</comment>